<comment type="caution">
    <text evidence="2">The sequence shown here is derived from an EMBL/GenBank/DDBJ whole genome shotgun (WGS) entry which is preliminary data.</text>
</comment>
<reference evidence="2" key="1">
    <citation type="journal article" date="2015" name="Nature">
        <title>Complex archaea that bridge the gap between prokaryotes and eukaryotes.</title>
        <authorList>
            <person name="Spang A."/>
            <person name="Saw J.H."/>
            <person name="Jorgensen S.L."/>
            <person name="Zaremba-Niedzwiedzka K."/>
            <person name="Martijn J."/>
            <person name="Lind A.E."/>
            <person name="van Eijk R."/>
            <person name="Schleper C."/>
            <person name="Guy L."/>
            <person name="Ettema T.J."/>
        </authorList>
    </citation>
    <scope>NUCLEOTIDE SEQUENCE</scope>
</reference>
<proteinExistence type="predicted"/>
<evidence type="ECO:0000313" key="2">
    <source>
        <dbReference type="EMBL" id="KKL44450.1"/>
    </source>
</evidence>
<accession>A0A0F9EHT3</accession>
<feature type="compositionally biased region" description="Polar residues" evidence="1">
    <location>
        <begin position="465"/>
        <end position="474"/>
    </location>
</feature>
<sequence length="549" mass="58217">STSSSSHNDIAFINRQNAKMHFSTNNTTALTIEADGDVVMSQDLAVTGTLDVTGATTVGTLTAVSASVDELTFDFANDDYKLFARNTGSNDALTIQSQTSGAFSFLELFAKDGDGTDPLLFNIYAQGTPSDVSNSETLSFGYDGTRYIIFSQKAGGGTIHPIRIYTGANTTQLVLNTDNSIDMSGALTVVSFTVPDSVALSSDSAVFQPDTDSTTFFQVLDANGGTPILNVDSTNERVGIGTASPSVSLEVQGSVAAGIFEGIRISNTAAFDSSNFAAFTMQDKNASGNLVNAGVFAASIAAPGTAGSENSFFRIRGLSNGLTITMEEIVFGARQIFYFGDVFIDIDDRVMAWGRTQDYGIGYSNSTDTLNIVDGFSVNTNVRMAIASSGFIGYGGETAPETLAEWTHATPYLTLHNSTHEDTDGGRESRLNFKGEQSGGEETTLARIEVSHDGAVDDQKGEIAISTNDGTDSDTPTERLKIDSAGVFTFTPDADTDLIFNFIGTTDSGVLTWMEDEDYFKFADDVLLDTGVIYLKETTTPTAIANHAA</sequence>
<feature type="region of interest" description="Disordered" evidence="1">
    <location>
        <begin position="457"/>
        <end position="478"/>
    </location>
</feature>
<name>A0A0F9EHT3_9ZZZZ</name>
<feature type="non-terminal residue" evidence="2">
    <location>
        <position position="549"/>
    </location>
</feature>
<feature type="non-terminal residue" evidence="2">
    <location>
        <position position="1"/>
    </location>
</feature>
<evidence type="ECO:0000256" key="1">
    <source>
        <dbReference type="SAM" id="MobiDB-lite"/>
    </source>
</evidence>
<dbReference type="AlphaFoldDB" id="A0A0F9EHT3"/>
<dbReference type="EMBL" id="LAZR01034757">
    <property type="protein sequence ID" value="KKL44450.1"/>
    <property type="molecule type" value="Genomic_DNA"/>
</dbReference>
<gene>
    <name evidence="2" type="ORF">LCGC14_2365560</name>
</gene>
<protein>
    <submittedName>
        <fullName evidence="2">Uncharacterized protein</fullName>
    </submittedName>
</protein>
<organism evidence="2">
    <name type="scientific">marine sediment metagenome</name>
    <dbReference type="NCBI Taxonomy" id="412755"/>
    <lineage>
        <taxon>unclassified sequences</taxon>
        <taxon>metagenomes</taxon>
        <taxon>ecological metagenomes</taxon>
    </lineage>
</organism>